<dbReference type="EMBL" id="LFOE01000001">
    <property type="protein sequence ID" value="OBY33428.1"/>
    <property type="molecule type" value="Genomic_DNA"/>
</dbReference>
<keyword evidence="2" id="KW-1185">Reference proteome</keyword>
<dbReference type="Proteomes" id="UP000092668">
    <property type="component" value="Unassembled WGS sequence"/>
</dbReference>
<organism evidence="1 2">
    <name type="scientific">Mycolicibacter kumamotonensis</name>
    <dbReference type="NCBI Taxonomy" id="354243"/>
    <lineage>
        <taxon>Bacteria</taxon>
        <taxon>Bacillati</taxon>
        <taxon>Actinomycetota</taxon>
        <taxon>Actinomycetes</taxon>
        <taxon>Mycobacteriales</taxon>
        <taxon>Mycobacteriaceae</taxon>
        <taxon>Mycolicibacter</taxon>
    </lineage>
</organism>
<name>A0A1B8SL25_9MYCO</name>
<evidence type="ECO:0000313" key="1">
    <source>
        <dbReference type="EMBL" id="OBY33428.1"/>
    </source>
</evidence>
<reference evidence="1 2" key="1">
    <citation type="submission" date="2015-06" db="EMBL/GenBank/DDBJ databases">
        <title>Genome sequence of Mycobacterium kumamotonense strain Roo.</title>
        <authorList>
            <person name="Greninger A.L."/>
            <person name="Cunningham G."/>
            <person name="Miller S."/>
        </authorList>
    </citation>
    <scope>NUCLEOTIDE SEQUENCE [LARGE SCALE GENOMIC DNA]</scope>
    <source>
        <strain evidence="1 2">Roo</strain>
    </source>
</reference>
<comment type="caution">
    <text evidence="1">The sequence shown here is derived from an EMBL/GenBank/DDBJ whole genome shotgun (WGS) entry which is preliminary data.</text>
</comment>
<evidence type="ECO:0000313" key="2">
    <source>
        <dbReference type="Proteomes" id="UP000092668"/>
    </source>
</evidence>
<protein>
    <submittedName>
        <fullName evidence="1">Uncharacterized protein</fullName>
    </submittedName>
</protein>
<proteinExistence type="predicted"/>
<gene>
    <name evidence="1" type="ORF">ACT18_00245</name>
</gene>
<sequence>MSDPAVDAAQRAWDGCDVCPPDSGHNKPPSSSVAAAHEALKPVREVVERYENLLNPWDDVGFEILDALRPLVYPTEELT</sequence>
<accession>A0A1B8SL25</accession>
<dbReference type="AlphaFoldDB" id="A0A1B8SL25"/>